<dbReference type="AlphaFoldDB" id="A0A6C0EQX5"/>
<dbReference type="EMBL" id="MN738913">
    <property type="protein sequence ID" value="QHT30923.1"/>
    <property type="molecule type" value="Genomic_DNA"/>
</dbReference>
<sequence>MRFAISSSDSIPNARNITISGISSRNLGTHIVSGYPIPLNFVAIRTSSFLGGVVNDSCKDFISAENVNLADVFLLKKIMIRLSATFSWHKIVRSDP</sequence>
<organism evidence="1">
    <name type="scientific">viral metagenome</name>
    <dbReference type="NCBI Taxonomy" id="1070528"/>
    <lineage>
        <taxon>unclassified sequences</taxon>
        <taxon>metagenomes</taxon>
        <taxon>organismal metagenomes</taxon>
    </lineage>
</organism>
<proteinExistence type="predicted"/>
<accession>A0A6C0EQX5</accession>
<evidence type="ECO:0000313" key="1">
    <source>
        <dbReference type="EMBL" id="QHT30923.1"/>
    </source>
</evidence>
<name>A0A6C0EQX5_9ZZZZ</name>
<reference evidence="1" key="1">
    <citation type="journal article" date="2020" name="Nature">
        <title>Giant virus diversity and host interactions through global metagenomics.</title>
        <authorList>
            <person name="Schulz F."/>
            <person name="Roux S."/>
            <person name="Paez-Espino D."/>
            <person name="Jungbluth S."/>
            <person name="Walsh D.A."/>
            <person name="Denef V.J."/>
            <person name="McMahon K.D."/>
            <person name="Konstantinidis K.T."/>
            <person name="Eloe-Fadrosh E.A."/>
            <person name="Kyrpides N.C."/>
            <person name="Woyke T."/>
        </authorList>
    </citation>
    <scope>NUCLEOTIDE SEQUENCE</scope>
    <source>
        <strain evidence="1">GVMAG-M-3300009151-50</strain>
    </source>
</reference>
<protein>
    <submittedName>
        <fullName evidence="1">Uncharacterized protein</fullName>
    </submittedName>
</protein>